<dbReference type="EMBL" id="KI296763">
    <property type="protein sequence ID" value="ESA01067.1"/>
    <property type="molecule type" value="Genomic_DNA"/>
</dbReference>
<protein>
    <submittedName>
        <fullName evidence="2">Uncharacterized protein</fullName>
    </submittedName>
</protein>
<feature type="region of interest" description="Disordered" evidence="1">
    <location>
        <begin position="23"/>
        <end position="81"/>
    </location>
</feature>
<evidence type="ECO:0000313" key="2">
    <source>
        <dbReference type="EMBL" id="ESA01067.1"/>
    </source>
</evidence>
<accession>U9T155</accession>
<proteinExistence type="predicted"/>
<gene>
    <name evidence="2" type="ORF">GLOINDRAFT_334238</name>
</gene>
<feature type="compositionally biased region" description="Low complexity" evidence="1">
    <location>
        <begin position="23"/>
        <end position="32"/>
    </location>
</feature>
<dbReference type="VEuPathDB" id="FungiDB:RhiirFUN_020283"/>
<sequence>MLEHFMASNKVGEKRAKVRYIISSSNSSSTPSAKLYFSDSNDYGSLHRKAQFGDPEEQNEDNSFNLDTNQMSGNHRGGFLG</sequence>
<evidence type="ECO:0000256" key="1">
    <source>
        <dbReference type="SAM" id="MobiDB-lite"/>
    </source>
</evidence>
<dbReference type="AlphaFoldDB" id="U9T155"/>
<reference evidence="2" key="1">
    <citation type="submission" date="2013-07" db="EMBL/GenBank/DDBJ databases">
        <title>The genome of an arbuscular mycorrhizal fungus provides insights into the evolution of the oldest plant symbiosis.</title>
        <authorList>
            <consortium name="DOE Joint Genome Institute"/>
            <person name="Tisserant E."/>
            <person name="Malbreil M."/>
            <person name="Kuo A."/>
            <person name="Kohler A."/>
            <person name="Symeonidi A."/>
            <person name="Balestrini R."/>
            <person name="Charron P."/>
            <person name="Duensing N."/>
            <person name="Frei-dit-Frey N."/>
            <person name="Gianinazzi-Pearson V."/>
            <person name="Gilbert B."/>
            <person name="Handa Y."/>
            <person name="Hijri M."/>
            <person name="Kaul R."/>
            <person name="Kawaguchi M."/>
            <person name="Krajinski F."/>
            <person name="Lammers P."/>
            <person name="Lapierre D."/>
            <person name="Masclaux F.G."/>
            <person name="Murat C."/>
            <person name="Morin E."/>
            <person name="Ndikumana S."/>
            <person name="Pagni M."/>
            <person name="Petitpierre D."/>
            <person name="Requena N."/>
            <person name="Rosikiewicz P."/>
            <person name="Riley R."/>
            <person name="Saito K."/>
            <person name="San Clemente H."/>
            <person name="Shapiro H."/>
            <person name="van Tuinen D."/>
            <person name="Becard G."/>
            <person name="Bonfante P."/>
            <person name="Paszkowski U."/>
            <person name="Shachar-Hill Y."/>
            <person name="Young J.P."/>
            <person name="Sanders I.R."/>
            <person name="Henrissat B."/>
            <person name="Rensing S.A."/>
            <person name="Grigoriev I.V."/>
            <person name="Corradi N."/>
            <person name="Roux C."/>
            <person name="Martin F."/>
        </authorList>
    </citation>
    <scope>NUCLEOTIDE SEQUENCE</scope>
    <source>
        <strain evidence="2">DAOM 197198</strain>
    </source>
</reference>
<organism evidence="2">
    <name type="scientific">Rhizophagus irregularis (strain DAOM 181602 / DAOM 197198 / MUCL 43194)</name>
    <name type="common">Arbuscular mycorrhizal fungus</name>
    <name type="synonym">Glomus intraradices</name>
    <dbReference type="NCBI Taxonomy" id="747089"/>
    <lineage>
        <taxon>Eukaryota</taxon>
        <taxon>Fungi</taxon>
        <taxon>Fungi incertae sedis</taxon>
        <taxon>Mucoromycota</taxon>
        <taxon>Glomeromycotina</taxon>
        <taxon>Glomeromycetes</taxon>
        <taxon>Glomerales</taxon>
        <taxon>Glomeraceae</taxon>
        <taxon>Rhizophagus</taxon>
    </lineage>
</organism>
<name>U9T155_RHIID</name>
<dbReference type="HOGENOM" id="CLU_2575100_0_0_1"/>
<feature type="compositionally biased region" description="Polar residues" evidence="1">
    <location>
        <begin position="61"/>
        <end position="73"/>
    </location>
</feature>